<gene>
    <name evidence="2" type="ORF">CLV34_1759</name>
</gene>
<name>A0A2M8WTI4_9MICO</name>
<proteinExistence type="predicted"/>
<evidence type="ECO:0008006" key="4">
    <source>
        <dbReference type="Google" id="ProtNLM"/>
    </source>
</evidence>
<sequence length="260" mass="27052">MPTDLTTAHPAPPRRAGRPVHRARAVCRARTGAVALLGALALAAIAGPHAGAVEPRPVTPALKVSVTAQQHYAGNPAHVSAQLAVTGSAYPTGLLTYRADGTAFATRHVNRWGTESLPTFLPRDLALGKHAVTVTFRPDAATTARHIGGASASGTVTVVRGVAKVTLARIGATTLNRTQYGRVVARVRITGVYGPSGTFVLREGSKVLSSLRLQWYDKGSALFILPTGWPSGTHAVTVSYSPDVPTIAPGHSAPATFVVR</sequence>
<dbReference type="OrthoDB" id="166978at2"/>
<evidence type="ECO:0000256" key="1">
    <source>
        <dbReference type="SAM" id="MobiDB-lite"/>
    </source>
</evidence>
<dbReference type="AlphaFoldDB" id="A0A2M8WTI4"/>
<evidence type="ECO:0000313" key="2">
    <source>
        <dbReference type="EMBL" id="PJI94271.1"/>
    </source>
</evidence>
<accession>A0A2M8WTI4</accession>
<reference evidence="2 3" key="1">
    <citation type="submission" date="2017-11" db="EMBL/GenBank/DDBJ databases">
        <title>Genomic Encyclopedia of Archaeal and Bacterial Type Strains, Phase II (KMG-II): From Individual Species to Whole Genera.</title>
        <authorList>
            <person name="Goeker M."/>
        </authorList>
    </citation>
    <scope>NUCLEOTIDE SEQUENCE [LARGE SCALE GENOMIC DNA]</scope>
    <source>
        <strain evidence="2 3">DSM 22413</strain>
    </source>
</reference>
<dbReference type="Proteomes" id="UP000231586">
    <property type="component" value="Unassembled WGS sequence"/>
</dbReference>
<evidence type="ECO:0000313" key="3">
    <source>
        <dbReference type="Proteomes" id="UP000231586"/>
    </source>
</evidence>
<dbReference type="EMBL" id="PGTZ01000007">
    <property type="protein sequence ID" value="PJI94271.1"/>
    <property type="molecule type" value="Genomic_DNA"/>
</dbReference>
<protein>
    <recommendedName>
        <fullName evidence="4">Ig-like domain-containing protein</fullName>
    </recommendedName>
</protein>
<feature type="region of interest" description="Disordered" evidence="1">
    <location>
        <begin position="1"/>
        <end position="21"/>
    </location>
</feature>
<dbReference type="RefSeq" id="WP_100349826.1">
    <property type="nucleotide sequence ID" value="NZ_PGTZ01000007.1"/>
</dbReference>
<organism evidence="2 3">
    <name type="scientific">Luteimicrobium subarcticum</name>
    <dbReference type="NCBI Taxonomy" id="620910"/>
    <lineage>
        <taxon>Bacteria</taxon>
        <taxon>Bacillati</taxon>
        <taxon>Actinomycetota</taxon>
        <taxon>Actinomycetes</taxon>
        <taxon>Micrococcales</taxon>
        <taxon>Luteimicrobium</taxon>
    </lineage>
</organism>
<comment type="caution">
    <text evidence="2">The sequence shown here is derived from an EMBL/GenBank/DDBJ whole genome shotgun (WGS) entry which is preliminary data.</text>
</comment>
<keyword evidence="3" id="KW-1185">Reference proteome</keyword>